<gene>
    <name evidence="2" type="ORF">Tco_0841025</name>
</gene>
<evidence type="ECO:0000313" key="3">
    <source>
        <dbReference type="Proteomes" id="UP001151760"/>
    </source>
</evidence>
<keyword evidence="1" id="KW-0472">Membrane</keyword>
<dbReference type="EMBL" id="BQNB010012679">
    <property type="protein sequence ID" value="GJT06563.1"/>
    <property type="molecule type" value="Genomic_DNA"/>
</dbReference>
<reference evidence="2" key="2">
    <citation type="submission" date="2022-01" db="EMBL/GenBank/DDBJ databases">
        <authorList>
            <person name="Yamashiro T."/>
            <person name="Shiraishi A."/>
            <person name="Satake H."/>
            <person name="Nakayama K."/>
        </authorList>
    </citation>
    <scope>NUCLEOTIDE SEQUENCE</scope>
</reference>
<accession>A0ABQ5AWL2</accession>
<keyword evidence="3" id="KW-1185">Reference proteome</keyword>
<reference evidence="2" key="1">
    <citation type="journal article" date="2022" name="Int. J. Mol. Sci.">
        <title>Draft Genome of Tanacetum Coccineum: Genomic Comparison of Closely Related Tanacetum-Family Plants.</title>
        <authorList>
            <person name="Yamashiro T."/>
            <person name="Shiraishi A."/>
            <person name="Nakayama K."/>
            <person name="Satake H."/>
        </authorList>
    </citation>
    <scope>NUCLEOTIDE SEQUENCE</scope>
</reference>
<dbReference type="Proteomes" id="UP001151760">
    <property type="component" value="Unassembled WGS sequence"/>
</dbReference>
<keyword evidence="1" id="KW-0812">Transmembrane</keyword>
<comment type="caution">
    <text evidence="2">The sequence shown here is derived from an EMBL/GenBank/DDBJ whole genome shotgun (WGS) entry which is preliminary data.</text>
</comment>
<evidence type="ECO:0000256" key="1">
    <source>
        <dbReference type="SAM" id="Phobius"/>
    </source>
</evidence>
<keyword evidence="1" id="KW-1133">Transmembrane helix</keyword>
<name>A0ABQ5AWL2_9ASTR</name>
<evidence type="ECO:0000313" key="2">
    <source>
        <dbReference type="EMBL" id="GJT06563.1"/>
    </source>
</evidence>
<organism evidence="2 3">
    <name type="scientific">Tanacetum coccineum</name>
    <dbReference type="NCBI Taxonomy" id="301880"/>
    <lineage>
        <taxon>Eukaryota</taxon>
        <taxon>Viridiplantae</taxon>
        <taxon>Streptophyta</taxon>
        <taxon>Embryophyta</taxon>
        <taxon>Tracheophyta</taxon>
        <taxon>Spermatophyta</taxon>
        <taxon>Magnoliopsida</taxon>
        <taxon>eudicotyledons</taxon>
        <taxon>Gunneridae</taxon>
        <taxon>Pentapetalae</taxon>
        <taxon>asterids</taxon>
        <taxon>campanulids</taxon>
        <taxon>Asterales</taxon>
        <taxon>Asteraceae</taxon>
        <taxon>Asteroideae</taxon>
        <taxon>Anthemideae</taxon>
        <taxon>Anthemidinae</taxon>
        <taxon>Tanacetum</taxon>
    </lineage>
</organism>
<proteinExistence type="predicted"/>
<feature type="transmembrane region" description="Helical" evidence="1">
    <location>
        <begin position="142"/>
        <end position="163"/>
    </location>
</feature>
<protein>
    <submittedName>
        <fullName evidence="2">Uncharacterized protein</fullName>
    </submittedName>
</protein>
<sequence length="164" mass="18397">MDINNNNTLFHRIIYRARQVLEAAQERGLAVVRGMPEVWRQLVEAMDDDDVDVALPQSTFTLIISALLAFAAMKSQGNPGFPFETHSQMVKIPSYCSFSYLWFTLCCCLSGETACSKSKSKSGFGGSCSHWTDMLDVDCGCIFGVSPFLLIDTLLYIYLHIYLR</sequence>